<keyword evidence="2" id="KW-1185">Reference proteome</keyword>
<proteinExistence type="predicted"/>
<evidence type="ECO:0000313" key="1">
    <source>
        <dbReference type="EMBL" id="KAI3690428.1"/>
    </source>
</evidence>
<name>A0ACB8YYP0_CICIN</name>
<dbReference type="Proteomes" id="UP001055811">
    <property type="component" value="Linkage Group LG09"/>
</dbReference>
<organism evidence="1 2">
    <name type="scientific">Cichorium intybus</name>
    <name type="common">Chicory</name>
    <dbReference type="NCBI Taxonomy" id="13427"/>
    <lineage>
        <taxon>Eukaryota</taxon>
        <taxon>Viridiplantae</taxon>
        <taxon>Streptophyta</taxon>
        <taxon>Embryophyta</taxon>
        <taxon>Tracheophyta</taxon>
        <taxon>Spermatophyta</taxon>
        <taxon>Magnoliopsida</taxon>
        <taxon>eudicotyledons</taxon>
        <taxon>Gunneridae</taxon>
        <taxon>Pentapetalae</taxon>
        <taxon>asterids</taxon>
        <taxon>campanulids</taxon>
        <taxon>Asterales</taxon>
        <taxon>Asteraceae</taxon>
        <taxon>Cichorioideae</taxon>
        <taxon>Cichorieae</taxon>
        <taxon>Cichoriinae</taxon>
        <taxon>Cichorium</taxon>
    </lineage>
</organism>
<reference evidence="1 2" key="2">
    <citation type="journal article" date="2022" name="Mol. Ecol. Resour.">
        <title>The genomes of chicory, endive, great burdock and yacon provide insights into Asteraceae paleo-polyploidization history and plant inulin production.</title>
        <authorList>
            <person name="Fan W."/>
            <person name="Wang S."/>
            <person name="Wang H."/>
            <person name="Wang A."/>
            <person name="Jiang F."/>
            <person name="Liu H."/>
            <person name="Zhao H."/>
            <person name="Xu D."/>
            <person name="Zhang Y."/>
        </authorList>
    </citation>
    <scope>NUCLEOTIDE SEQUENCE [LARGE SCALE GENOMIC DNA]</scope>
    <source>
        <strain evidence="2">cv. Punajuju</strain>
        <tissue evidence="1">Leaves</tissue>
    </source>
</reference>
<protein>
    <submittedName>
        <fullName evidence="1">Uncharacterized protein</fullName>
    </submittedName>
</protein>
<gene>
    <name evidence="1" type="ORF">L2E82_48453</name>
</gene>
<accession>A0ACB8YYP0</accession>
<sequence length="257" mass="29762">MICALCSPKKAVIYWRPAATHPLLDRAFAHCPRRKLEDRRKLGFFLSLIILAAVDFVPYLLNWEIPHLPIRISMEETEDKSKVMNWWVSMPKVELHAHLNGSIRNSTLLELARELGEKGTIVFSDFQHVVEDFAAENVVYLELRTTPKIKRDMNQTKETSIWRRQGRREFRVTYLCTDRETKQAFACKSISKKKLPTTVDVEDVRREVAIMSTLPEHPNIVKLCATYEDHEAVHLVMELCEGGGLFDRIVARGHYSE</sequence>
<dbReference type="EMBL" id="CM042017">
    <property type="protein sequence ID" value="KAI3690428.1"/>
    <property type="molecule type" value="Genomic_DNA"/>
</dbReference>
<reference evidence="2" key="1">
    <citation type="journal article" date="2022" name="Mol. Ecol. Resour.">
        <title>The genomes of chicory, endive, great burdock and yacon provide insights into Asteraceae palaeo-polyploidization history and plant inulin production.</title>
        <authorList>
            <person name="Fan W."/>
            <person name="Wang S."/>
            <person name="Wang H."/>
            <person name="Wang A."/>
            <person name="Jiang F."/>
            <person name="Liu H."/>
            <person name="Zhao H."/>
            <person name="Xu D."/>
            <person name="Zhang Y."/>
        </authorList>
    </citation>
    <scope>NUCLEOTIDE SEQUENCE [LARGE SCALE GENOMIC DNA]</scope>
    <source>
        <strain evidence="2">cv. Punajuju</strain>
    </source>
</reference>
<comment type="caution">
    <text evidence="1">The sequence shown here is derived from an EMBL/GenBank/DDBJ whole genome shotgun (WGS) entry which is preliminary data.</text>
</comment>
<evidence type="ECO:0000313" key="2">
    <source>
        <dbReference type="Proteomes" id="UP001055811"/>
    </source>
</evidence>